<proteinExistence type="inferred from homology"/>
<dbReference type="AlphaFoldDB" id="A0A512BKP6"/>
<accession>A0A512BKP6</accession>
<name>A0A512BKP6_9HYPH</name>
<evidence type="ECO:0000256" key="3">
    <source>
        <dbReference type="ARBA" id="ARBA00023211"/>
    </source>
</evidence>
<dbReference type="InterPro" id="IPR011051">
    <property type="entry name" value="RmlC_Cupin_sf"/>
</dbReference>
<dbReference type="SUPFAM" id="SSF51182">
    <property type="entry name" value="RmlC-like cupins"/>
    <property type="match status" value="1"/>
</dbReference>
<dbReference type="InterPro" id="IPR047581">
    <property type="entry name" value="EcSI_cupin"/>
</dbReference>
<sequence length="228" mass="26265">MRRSAINSLMREARALLSEHRFHLPPWADWSPEEWQGHPETAAYCRNRQMGWDVTDFGSDQFDKRGLLLFCIRNGIQGHIHEVPYAEKILIVRENQETPWHYHAVKMEDIIVRGGGNLIVECFQLDDQSKRLTQPFEVLTDGMRRIVEPGEPVRLKPGESITLPRRLVHRFYGEAGSGTVLAGEVSQVNDDLTDNYFVDPVGRFSRIEEDDPSLHPLWREIPVIGLRG</sequence>
<evidence type="ECO:0000256" key="8">
    <source>
        <dbReference type="ARBA" id="ARBA00044972"/>
    </source>
</evidence>
<dbReference type="RefSeq" id="WP_114184333.1">
    <property type="nucleotide sequence ID" value="NZ_BJYU01000001.1"/>
</dbReference>
<evidence type="ECO:0000256" key="6">
    <source>
        <dbReference type="ARBA" id="ARBA00044907"/>
    </source>
</evidence>
<evidence type="ECO:0000256" key="7">
    <source>
        <dbReference type="ARBA" id="ARBA00044951"/>
    </source>
</evidence>
<comment type="cofactor">
    <cofactor evidence="1">
        <name>Mn(2+)</name>
        <dbReference type="ChEBI" id="CHEBI:29035"/>
    </cofactor>
</comment>
<comment type="caution">
    <text evidence="9">The sequence shown here is derived from an EMBL/GenBank/DDBJ whole genome shotgun (WGS) entry which is preliminary data.</text>
</comment>
<evidence type="ECO:0000256" key="4">
    <source>
        <dbReference type="ARBA" id="ARBA00023235"/>
    </source>
</evidence>
<dbReference type="Pfam" id="PF07385">
    <property type="entry name" value="Lyx_isomer"/>
    <property type="match status" value="1"/>
</dbReference>
<keyword evidence="10" id="KW-1185">Reference proteome</keyword>
<evidence type="ECO:0000313" key="9">
    <source>
        <dbReference type="EMBL" id="GEO12427.1"/>
    </source>
</evidence>
<protein>
    <recommendedName>
        <fullName evidence="8">D-lyxose ketol-isomerase</fullName>
        <ecNumber evidence="8">5.3.1.15</ecNumber>
    </recommendedName>
</protein>
<keyword evidence="4" id="KW-0413">Isomerase</keyword>
<reference evidence="9 10" key="1">
    <citation type="submission" date="2019-07" db="EMBL/GenBank/DDBJ databases">
        <title>Whole genome shotgun sequence of Microvirga aerophila NBRC 106136.</title>
        <authorList>
            <person name="Hosoyama A."/>
            <person name="Uohara A."/>
            <person name="Ohji S."/>
            <person name="Ichikawa N."/>
        </authorList>
    </citation>
    <scope>NUCLEOTIDE SEQUENCE [LARGE SCALE GENOMIC DNA]</scope>
    <source>
        <strain evidence="9 10">NBRC 106136</strain>
    </source>
</reference>
<evidence type="ECO:0000256" key="5">
    <source>
        <dbReference type="ARBA" id="ARBA00023277"/>
    </source>
</evidence>
<comment type="similarity">
    <text evidence="7">Belongs to the D-lyxose ketol-isomerase family.</text>
</comment>
<dbReference type="EC" id="5.3.1.15" evidence="8"/>
<evidence type="ECO:0000256" key="2">
    <source>
        <dbReference type="ARBA" id="ARBA00022723"/>
    </source>
</evidence>
<gene>
    <name evidence="9" type="ORF">MAE02_01230</name>
</gene>
<dbReference type="GO" id="GO:0047828">
    <property type="term" value="F:D-lyxose ketol-isomerase activity"/>
    <property type="evidence" value="ECO:0007669"/>
    <property type="project" value="UniProtKB-EC"/>
</dbReference>
<dbReference type="InterPro" id="IPR014710">
    <property type="entry name" value="RmlC-like_jellyroll"/>
</dbReference>
<keyword evidence="5" id="KW-0119">Carbohydrate metabolism</keyword>
<dbReference type="EMBL" id="BJYU01000001">
    <property type="protein sequence ID" value="GEO12427.1"/>
    <property type="molecule type" value="Genomic_DNA"/>
</dbReference>
<comment type="catalytic activity">
    <reaction evidence="6">
        <text>D-lyxose = D-xylulose</text>
        <dbReference type="Rhea" id="RHEA:14201"/>
        <dbReference type="ChEBI" id="CHEBI:16789"/>
        <dbReference type="ChEBI" id="CHEBI:17140"/>
        <dbReference type="EC" id="5.3.1.15"/>
    </reaction>
</comment>
<keyword evidence="2" id="KW-0479">Metal-binding</keyword>
<keyword evidence="3" id="KW-0464">Manganese</keyword>
<dbReference type="OrthoDB" id="27002at2"/>
<dbReference type="CDD" id="cd20309">
    <property type="entry name" value="cupin_EcSI"/>
    <property type="match status" value="1"/>
</dbReference>
<dbReference type="Gene3D" id="2.60.120.10">
    <property type="entry name" value="Jelly Rolls"/>
    <property type="match status" value="1"/>
</dbReference>
<dbReference type="Proteomes" id="UP000321085">
    <property type="component" value="Unassembled WGS sequence"/>
</dbReference>
<dbReference type="GO" id="GO:0046872">
    <property type="term" value="F:metal ion binding"/>
    <property type="evidence" value="ECO:0007669"/>
    <property type="project" value="UniProtKB-KW"/>
</dbReference>
<dbReference type="InterPro" id="IPR010864">
    <property type="entry name" value="D-lyxose_isomer"/>
</dbReference>
<evidence type="ECO:0000256" key="1">
    <source>
        <dbReference type="ARBA" id="ARBA00001936"/>
    </source>
</evidence>
<evidence type="ECO:0000313" key="10">
    <source>
        <dbReference type="Proteomes" id="UP000321085"/>
    </source>
</evidence>
<organism evidence="9 10">
    <name type="scientific">Microvirga aerophila</name>
    <dbReference type="NCBI Taxonomy" id="670291"/>
    <lineage>
        <taxon>Bacteria</taxon>
        <taxon>Pseudomonadati</taxon>
        <taxon>Pseudomonadota</taxon>
        <taxon>Alphaproteobacteria</taxon>
        <taxon>Hyphomicrobiales</taxon>
        <taxon>Methylobacteriaceae</taxon>
        <taxon>Microvirga</taxon>
    </lineage>
</organism>